<keyword evidence="3" id="KW-1185">Reference proteome</keyword>
<name>A0ABV8LX82_9ACTN</name>
<dbReference type="RefSeq" id="WP_253760662.1">
    <property type="nucleotide sequence ID" value="NZ_JAMZDZ010000001.1"/>
</dbReference>
<organism evidence="2 3">
    <name type="scientific">Hamadaea flava</name>
    <dbReference type="NCBI Taxonomy" id="1742688"/>
    <lineage>
        <taxon>Bacteria</taxon>
        <taxon>Bacillati</taxon>
        <taxon>Actinomycetota</taxon>
        <taxon>Actinomycetes</taxon>
        <taxon>Micromonosporales</taxon>
        <taxon>Micromonosporaceae</taxon>
        <taxon>Hamadaea</taxon>
    </lineage>
</organism>
<accession>A0ABV8LX82</accession>
<evidence type="ECO:0000313" key="2">
    <source>
        <dbReference type="EMBL" id="MFC4135677.1"/>
    </source>
</evidence>
<dbReference type="InterPro" id="IPR001387">
    <property type="entry name" value="Cro/C1-type_HTH"/>
</dbReference>
<evidence type="ECO:0000259" key="1">
    <source>
        <dbReference type="PROSITE" id="PS50943"/>
    </source>
</evidence>
<gene>
    <name evidence="2" type="ORF">ACFOZ4_34120</name>
</gene>
<dbReference type="PROSITE" id="PS50943">
    <property type="entry name" value="HTH_CROC1"/>
    <property type="match status" value="1"/>
</dbReference>
<proteinExistence type="predicted"/>
<dbReference type="Proteomes" id="UP001595816">
    <property type="component" value="Unassembled WGS sequence"/>
</dbReference>
<reference evidence="3" key="1">
    <citation type="journal article" date="2019" name="Int. J. Syst. Evol. Microbiol.">
        <title>The Global Catalogue of Microorganisms (GCM) 10K type strain sequencing project: providing services to taxonomists for standard genome sequencing and annotation.</title>
        <authorList>
            <consortium name="The Broad Institute Genomics Platform"/>
            <consortium name="The Broad Institute Genome Sequencing Center for Infectious Disease"/>
            <person name="Wu L."/>
            <person name="Ma J."/>
        </authorList>
    </citation>
    <scope>NUCLEOTIDE SEQUENCE [LARGE SCALE GENOMIC DNA]</scope>
    <source>
        <strain evidence="3">CGMCC 4.7289</strain>
    </source>
</reference>
<feature type="domain" description="HTH cro/C1-type" evidence="1">
    <location>
        <begin position="82"/>
        <end position="106"/>
    </location>
</feature>
<comment type="caution">
    <text evidence="2">The sequence shown here is derived from an EMBL/GenBank/DDBJ whole genome shotgun (WGS) entry which is preliminary data.</text>
</comment>
<dbReference type="EMBL" id="JBHSAY010000024">
    <property type="protein sequence ID" value="MFC4135677.1"/>
    <property type="molecule type" value="Genomic_DNA"/>
</dbReference>
<protein>
    <recommendedName>
        <fullName evidence="1">HTH cro/C1-type domain-containing protein</fullName>
    </recommendedName>
</protein>
<evidence type="ECO:0000313" key="3">
    <source>
        <dbReference type="Proteomes" id="UP001595816"/>
    </source>
</evidence>
<sequence length="551" mass="62639">MTSARSTKQEQVRLSAELREQGKTWVEIAEVFRQRYSVNPRVAFRLVRGWSQRQAAEEWTSRWPDDPKNLKKFSYWEVWPGESGHEPSLAVLTRLARLYECDVADLIADLPKYRSLDPASPRTDRSTAAPRTGAELERSPLESRIVDLMPQHADTLGVLQPLLLPEGATAFQWALAEVDLSELAQVIVMWAQRLDPYFDRRTFLAKIASGFALASAAPLFDAADRSEQQRALEKLNNDRFDPAALVHCEHMIGQLRRQGDVLGGQITLQSALAYRNIAQRLARNAPAEFRNRTLSVYAEFSQLAGWLCFNIGDHQSALHYYEDARTVAHDAKNVELVTYILCTMSHLATWQGKPRVGIDHAVAASVWAQRANSPYARAYAADVAVRAYVADQQADMSRVNLDLEYEALQEARKAPTPASWWYFYDEAFYWRTETELALATNRPDEALDTVKRSLQTSDPANVHNWSFRLLFQAQARMMQEEIAEAARTIADVARMTTINPSKRIDERISELRASLKPWQRSKPVRELDQALVTYRGKFWTGNGNTNLMYSG</sequence>